<keyword evidence="1" id="KW-0472">Membrane</keyword>
<keyword evidence="1" id="KW-1133">Transmembrane helix</keyword>
<sequence length="99" mass="11879">MSYNAVKNLYQWCYKRNEMYRPEKMWNPKHHSFCFAQQYTGTLKLHILRSDMNIWILHFQKPTDAIYTLVSYFCSSISHISLLLLLLPVTLLCQHSSMF</sequence>
<gene>
    <name evidence="2" type="ORF">GDO86_015969</name>
</gene>
<dbReference type="Proteomes" id="UP000812440">
    <property type="component" value="Chromosome 8_10"/>
</dbReference>
<organism evidence="2 3">
    <name type="scientific">Hymenochirus boettgeri</name>
    <name type="common">Congo dwarf clawed frog</name>
    <dbReference type="NCBI Taxonomy" id="247094"/>
    <lineage>
        <taxon>Eukaryota</taxon>
        <taxon>Metazoa</taxon>
        <taxon>Chordata</taxon>
        <taxon>Craniata</taxon>
        <taxon>Vertebrata</taxon>
        <taxon>Euteleostomi</taxon>
        <taxon>Amphibia</taxon>
        <taxon>Batrachia</taxon>
        <taxon>Anura</taxon>
        <taxon>Pipoidea</taxon>
        <taxon>Pipidae</taxon>
        <taxon>Pipinae</taxon>
        <taxon>Hymenochirus</taxon>
    </lineage>
</organism>
<dbReference type="AlphaFoldDB" id="A0A8T2JZD8"/>
<proteinExistence type="predicted"/>
<name>A0A8T2JZD8_9PIPI</name>
<evidence type="ECO:0000313" key="2">
    <source>
        <dbReference type="EMBL" id="KAG8449113.1"/>
    </source>
</evidence>
<accession>A0A8T2JZD8</accession>
<reference evidence="2" key="1">
    <citation type="thesis" date="2020" institute="ProQuest LLC" country="789 East Eisenhower Parkway, Ann Arbor, MI, USA">
        <title>Comparative Genomics and Chromosome Evolution.</title>
        <authorList>
            <person name="Mudd A.B."/>
        </authorList>
    </citation>
    <scope>NUCLEOTIDE SEQUENCE</scope>
    <source>
        <strain evidence="2">Female2</strain>
        <tissue evidence="2">Blood</tissue>
    </source>
</reference>
<dbReference type="EMBL" id="JAACNH010000003">
    <property type="protein sequence ID" value="KAG8449113.1"/>
    <property type="molecule type" value="Genomic_DNA"/>
</dbReference>
<protein>
    <submittedName>
        <fullName evidence="2">Uncharacterized protein</fullName>
    </submittedName>
</protein>
<keyword evidence="1" id="KW-0812">Transmembrane</keyword>
<comment type="caution">
    <text evidence="2">The sequence shown here is derived from an EMBL/GenBank/DDBJ whole genome shotgun (WGS) entry which is preliminary data.</text>
</comment>
<evidence type="ECO:0000313" key="3">
    <source>
        <dbReference type="Proteomes" id="UP000812440"/>
    </source>
</evidence>
<feature type="transmembrane region" description="Helical" evidence="1">
    <location>
        <begin position="69"/>
        <end position="93"/>
    </location>
</feature>
<evidence type="ECO:0000256" key="1">
    <source>
        <dbReference type="SAM" id="Phobius"/>
    </source>
</evidence>
<keyword evidence="3" id="KW-1185">Reference proteome</keyword>